<sequence>MSTLTGTLRNIWEAFFPAHPTPTEQAINTVLLVLFALTIAILVWQEVSNRRRQDEVRRTLMEAAPVSAEEFLENWRIGRRGSGLGYGATDEAGCYVIMTDPVYDEAGKVSYEAVYVGQSIHVAQRVRAHLTGHGNGDVYADVRAGKPVEVRMVRCAPSDLNATERSLIAAFDATSSYNRTRGGSKAR</sequence>
<comment type="caution">
    <text evidence="2">The sequence shown here is derived from an EMBL/GenBank/DDBJ whole genome shotgun (WGS) entry which is preliminary data.</text>
</comment>
<dbReference type="EMBL" id="BQKC01000002">
    <property type="protein sequence ID" value="GJM56223.1"/>
    <property type="molecule type" value="Genomic_DNA"/>
</dbReference>
<dbReference type="Proteomes" id="UP001055025">
    <property type="component" value="Unassembled WGS sequence"/>
</dbReference>
<name>A0AAV5B8F1_9ACTN</name>
<evidence type="ECO:0000313" key="3">
    <source>
        <dbReference type="Proteomes" id="UP001055025"/>
    </source>
</evidence>
<feature type="transmembrane region" description="Helical" evidence="1">
    <location>
        <begin position="26"/>
        <end position="44"/>
    </location>
</feature>
<reference evidence="2" key="1">
    <citation type="journal article" date="2022" name="Int. J. Syst. Evol. Microbiol.">
        <title>Granulimonas faecalis gen. nov., sp. nov., and Leptogranulimonas caecicola gen. nov., sp. nov., novel lactate-producing Atopobiaceae bacteria isolated from mouse intestines, and an emended description of the family Atopobiaceae.</title>
        <authorList>
            <person name="Morinaga K."/>
            <person name="Kusada H."/>
            <person name="Sakamoto S."/>
            <person name="Murakami T."/>
            <person name="Toyoda A."/>
            <person name="Mori H."/>
            <person name="Meng X.Y."/>
            <person name="Takashino M."/>
            <person name="Murotomi K."/>
            <person name="Tamaki H."/>
        </authorList>
    </citation>
    <scope>NUCLEOTIDE SEQUENCE</scope>
    <source>
        <strain evidence="2">OPF53</strain>
    </source>
</reference>
<keyword evidence="3" id="KW-1185">Reference proteome</keyword>
<proteinExistence type="predicted"/>
<dbReference type="RefSeq" id="WP_265591106.1">
    <property type="nucleotide sequence ID" value="NZ_BQKC01000002.1"/>
</dbReference>
<dbReference type="CDD" id="cd00719">
    <property type="entry name" value="GIY-YIG_SF"/>
    <property type="match status" value="1"/>
</dbReference>
<gene>
    <name evidence="2" type="ORF">ATOP_18780</name>
</gene>
<dbReference type="AlphaFoldDB" id="A0AAV5B8F1"/>
<keyword evidence="1" id="KW-0812">Transmembrane</keyword>
<keyword evidence="1" id="KW-1133">Transmembrane helix</keyword>
<evidence type="ECO:0000256" key="1">
    <source>
        <dbReference type="SAM" id="Phobius"/>
    </source>
</evidence>
<protein>
    <recommendedName>
        <fullName evidence="4">GIY-YIG domain-containing protein</fullName>
    </recommendedName>
</protein>
<keyword evidence="1" id="KW-0472">Membrane</keyword>
<organism evidence="2 3">
    <name type="scientific">Granulimonas faecalis</name>
    <dbReference type="NCBI Taxonomy" id="2894155"/>
    <lineage>
        <taxon>Bacteria</taxon>
        <taxon>Bacillati</taxon>
        <taxon>Actinomycetota</taxon>
        <taxon>Coriobacteriia</taxon>
        <taxon>Coriobacteriales</taxon>
        <taxon>Kribbibacteriaceae</taxon>
        <taxon>Granulimonas</taxon>
    </lineage>
</organism>
<evidence type="ECO:0008006" key="4">
    <source>
        <dbReference type="Google" id="ProtNLM"/>
    </source>
</evidence>
<evidence type="ECO:0000313" key="2">
    <source>
        <dbReference type="EMBL" id="GJM56223.1"/>
    </source>
</evidence>
<accession>A0AAV5B8F1</accession>